<accession>A0ABS9ZUH3</accession>
<evidence type="ECO:0000313" key="4">
    <source>
        <dbReference type="Proteomes" id="UP001165460"/>
    </source>
</evidence>
<feature type="transmembrane region" description="Helical" evidence="2">
    <location>
        <begin position="6"/>
        <end position="26"/>
    </location>
</feature>
<keyword evidence="2" id="KW-0472">Membrane</keyword>
<dbReference type="EMBL" id="JALGBH010000001">
    <property type="protein sequence ID" value="MCJ0742017.1"/>
    <property type="molecule type" value="Genomic_DNA"/>
</dbReference>
<organism evidence="3 4">
    <name type="scientific">Pedobacter montanisoli</name>
    <dbReference type="NCBI Taxonomy" id="2923277"/>
    <lineage>
        <taxon>Bacteria</taxon>
        <taxon>Pseudomonadati</taxon>
        <taxon>Bacteroidota</taxon>
        <taxon>Sphingobacteriia</taxon>
        <taxon>Sphingobacteriales</taxon>
        <taxon>Sphingobacteriaceae</taxon>
        <taxon>Pedobacter</taxon>
    </lineage>
</organism>
<reference evidence="3" key="1">
    <citation type="submission" date="2022-03" db="EMBL/GenBank/DDBJ databases">
        <authorList>
            <person name="Woo C.Y."/>
        </authorList>
    </citation>
    <scope>NUCLEOTIDE SEQUENCE</scope>
    <source>
        <strain evidence="3">CYS-01</strain>
    </source>
</reference>
<sequence length="83" mass="9600">MKYMLIFLIVAIIILWVIRVLVRLIFPAVIRNAFSNMQNPSTGNSYQKPRRPEGSISIDFVPQKKKKGNSDKLGEFVEYEDVK</sequence>
<dbReference type="RefSeq" id="WP_243360050.1">
    <property type="nucleotide sequence ID" value="NZ_JALGBH010000001.1"/>
</dbReference>
<evidence type="ECO:0000256" key="1">
    <source>
        <dbReference type="SAM" id="MobiDB-lite"/>
    </source>
</evidence>
<keyword evidence="2" id="KW-1133">Transmembrane helix</keyword>
<dbReference type="Proteomes" id="UP001165460">
    <property type="component" value="Unassembled WGS sequence"/>
</dbReference>
<protein>
    <submittedName>
        <fullName evidence="3">DUF4834 domain-containing protein</fullName>
    </submittedName>
</protein>
<gene>
    <name evidence="3" type="ORF">MMF97_04770</name>
</gene>
<evidence type="ECO:0000313" key="3">
    <source>
        <dbReference type="EMBL" id="MCJ0742017.1"/>
    </source>
</evidence>
<comment type="caution">
    <text evidence="3">The sequence shown here is derived from an EMBL/GenBank/DDBJ whole genome shotgun (WGS) entry which is preliminary data.</text>
</comment>
<keyword evidence="2" id="KW-0812">Transmembrane</keyword>
<keyword evidence="4" id="KW-1185">Reference proteome</keyword>
<feature type="region of interest" description="Disordered" evidence="1">
    <location>
        <begin position="35"/>
        <end position="55"/>
    </location>
</feature>
<evidence type="ECO:0000256" key="2">
    <source>
        <dbReference type="SAM" id="Phobius"/>
    </source>
</evidence>
<name>A0ABS9ZUH3_9SPHI</name>
<feature type="compositionally biased region" description="Polar residues" evidence="1">
    <location>
        <begin position="35"/>
        <end position="47"/>
    </location>
</feature>
<proteinExistence type="predicted"/>